<protein>
    <recommendedName>
        <fullName evidence="4">Protein MEMO1</fullName>
    </recommendedName>
</protein>
<dbReference type="EMBL" id="JBDODL010003064">
    <property type="protein sequence ID" value="MES1922545.1"/>
    <property type="molecule type" value="Genomic_DNA"/>
</dbReference>
<gene>
    <name evidence="2" type="ORF">MHBO_004059</name>
</gene>
<accession>A0ABV2ASA2</accession>
<evidence type="ECO:0000256" key="1">
    <source>
        <dbReference type="ARBA" id="ARBA00006315"/>
    </source>
</evidence>
<proteinExistence type="inferred from homology"/>
<dbReference type="PANTHER" id="PTHR11060:SF0">
    <property type="entry name" value="PROTEIN MEMO1"/>
    <property type="match status" value="1"/>
</dbReference>
<dbReference type="Pfam" id="PF01875">
    <property type="entry name" value="Memo"/>
    <property type="match status" value="1"/>
</dbReference>
<dbReference type="Proteomes" id="UP001439008">
    <property type="component" value="Unassembled WGS sequence"/>
</dbReference>
<name>A0ABV2ASA2_9EUKA</name>
<evidence type="ECO:0000313" key="2">
    <source>
        <dbReference type="EMBL" id="MES1922545.1"/>
    </source>
</evidence>
<dbReference type="CDD" id="cd07361">
    <property type="entry name" value="MEMO_like"/>
    <property type="match status" value="1"/>
</dbReference>
<dbReference type="InterPro" id="IPR002737">
    <property type="entry name" value="MEMO1_fam"/>
</dbReference>
<comment type="similarity">
    <text evidence="1">Belongs to the MEMO1 family.</text>
</comment>
<dbReference type="Gene3D" id="3.40.830.10">
    <property type="entry name" value="LigB-like"/>
    <property type="match status" value="1"/>
</dbReference>
<evidence type="ECO:0000313" key="3">
    <source>
        <dbReference type="Proteomes" id="UP001439008"/>
    </source>
</evidence>
<reference evidence="2 3" key="1">
    <citation type="journal article" date="2024" name="BMC Biol.">
        <title>Comparative genomics of Ascetosporea gives new insight into the evolutionary basis for animal parasitism in Rhizaria.</title>
        <authorList>
            <person name="Hiltunen Thoren M."/>
            <person name="Onut-Brannstrom I."/>
            <person name="Alfjorden A."/>
            <person name="Peckova H."/>
            <person name="Swords F."/>
            <person name="Hooper C."/>
            <person name="Holzer A.S."/>
            <person name="Bass D."/>
            <person name="Burki F."/>
        </authorList>
    </citation>
    <scope>NUCLEOTIDE SEQUENCE [LARGE SCALE GENOMIC DNA]</scope>
    <source>
        <strain evidence="2">20-A016</strain>
    </source>
</reference>
<evidence type="ECO:0008006" key="4">
    <source>
        <dbReference type="Google" id="ProtNLM"/>
    </source>
</evidence>
<comment type="caution">
    <text evidence="2">The sequence shown here is derived from an EMBL/GenBank/DDBJ whole genome shotgun (WGS) entry which is preliminary data.</text>
</comment>
<dbReference type="NCBIfam" id="TIGR04336">
    <property type="entry name" value="AmmeMemoSam_B"/>
    <property type="match status" value="1"/>
</dbReference>
<keyword evidence="3" id="KW-1185">Reference proteome</keyword>
<sequence length="156" mass="18044">MQLRKSLFAGSWYENDKTKLSRLLKKHFDRAEAEQSKFCGNVKAIISPHAGYDYSGEIAACAYQAINPQKIKTVFVLGPSHQIYTNKCLLTTFDRFYTPFGDIEIDKNIVKDLLQQPGFSKHEPYDDEKEHSIDLCCPMLKYRMAEFFFTQIAKID</sequence>
<dbReference type="PANTHER" id="PTHR11060">
    <property type="entry name" value="PROTEIN MEMO1"/>
    <property type="match status" value="1"/>
</dbReference>
<organism evidence="2 3">
    <name type="scientific">Bonamia ostreae</name>
    <dbReference type="NCBI Taxonomy" id="126728"/>
    <lineage>
        <taxon>Eukaryota</taxon>
        <taxon>Sar</taxon>
        <taxon>Rhizaria</taxon>
        <taxon>Endomyxa</taxon>
        <taxon>Ascetosporea</taxon>
        <taxon>Haplosporida</taxon>
        <taxon>Bonamia</taxon>
    </lineage>
</organism>